<evidence type="ECO:0000256" key="2">
    <source>
        <dbReference type="ARBA" id="ARBA00023239"/>
    </source>
</evidence>
<dbReference type="Proteomes" id="UP000612055">
    <property type="component" value="Unassembled WGS sequence"/>
</dbReference>
<evidence type="ECO:0000313" key="4">
    <source>
        <dbReference type="EMBL" id="KAG2494151.1"/>
    </source>
</evidence>
<protein>
    <recommendedName>
        <fullName evidence="1">glutathione-specific gamma-glutamylcyclotransferase</fullName>
        <ecNumber evidence="1">4.3.2.7</ecNumber>
    </recommendedName>
</protein>
<keyword evidence="5" id="KW-1185">Reference proteome</keyword>
<dbReference type="InterPro" id="IPR006840">
    <property type="entry name" value="ChaC"/>
</dbReference>
<keyword evidence="2" id="KW-0456">Lyase</keyword>
<dbReference type="CDD" id="cd06661">
    <property type="entry name" value="GGCT_like"/>
    <property type="match status" value="1"/>
</dbReference>
<dbReference type="GO" id="GO:0061928">
    <property type="term" value="F:glutathione specific gamma-glutamylcyclotransferase activity"/>
    <property type="evidence" value="ECO:0007669"/>
    <property type="project" value="UniProtKB-EC"/>
</dbReference>
<dbReference type="GO" id="GO:0006751">
    <property type="term" value="P:glutathione catabolic process"/>
    <property type="evidence" value="ECO:0007669"/>
    <property type="project" value="InterPro"/>
</dbReference>
<dbReference type="PANTHER" id="PTHR12192">
    <property type="entry name" value="CATION TRANSPORT PROTEIN CHAC-RELATED"/>
    <property type="match status" value="1"/>
</dbReference>
<feature type="region of interest" description="Disordered" evidence="3">
    <location>
        <begin position="203"/>
        <end position="255"/>
    </location>
</feature>
<organism evidence="4 5">
    <name type="scientific">Edaphochlamys debaryana</name>
    <dbReference type="NCBI Taxonomy" id="47281"/>
    <lineage>
        <taxon>Eukaryota</taxon>
        <taxon>Viridiplantae</taxon>
        <taxon>Chlorophyta</taxon>
        <taxon>core chlorophytes</taxon>
        <taxon>Chlorophyceae</taxon>
        <taxon>CS clade</taxon>
        <taxon>Chlamydomonadales</taxon>
        <taxon>Chlamydomonadales incertae sedis</taxon>
        <taxon>Edaphochlamys</taxon>
    </lineage>
</organism>
<dbReference type="EMBL" id="JAEHOE010000033">
    <property type="protein sequence ID" value="KAG2494151.1"/>
    <property type="molecule type" value="Genomic_DNA"/>
</dbReference>
<evidence type="ECO:0000256" key="1">
    <source>
        <dbReference type="ARBA" id="ARBA00012344"/>
    </source>
</evidence>
<sequence length="314" mass="33215">MDHASTSAPNPDGIWVFGYGSLVHTPGFDYERRVEGYIRGFRRVFWQGSTDHRGTPRRPGRTVTLTEEPGATTWGAAFRLAGSPEEQAAALAYLEWREKEYDVRHCVDVYDSTGAVAVRQARVYIASPNKESNRNYLGPAPLQQIAVQIATSRGPSGPNCDYLFRLADVMRAMGADDPELYELEALVRTELAVREAAAAAVGAGAGVSEGASGSGSGEEDGEGAGRRDGGDGEEGAAEDEWEEEEHHRDFRLWHQRRQAAAAAAAAAAAEDAGAVQEEAAAGTGAVGDCEAQECGGVEGARVAVEVTASSGRSG</sequence>
<gene>
    <name evidence="4" type="ORF">HYH03_007787</name>
</gene>
<dbReference type="GO" id="GO:0005737">
    <property type="term" value="C:cytoplasm"/>
    <property type="evidence" value="ECO:0007669"/>
    <property type="project" value="TreeGrafter"/>
</dbReference>
<dbReference type="PANTHER" id="PTHR12192:SF2">
    <property type="entry name" value="GLUTATHIONE-SPECIFIC GAMMA-GLUTAMYLCYCLOTRANSFERASE 2"/>
    <property type="match status" value="1"/>
</dbReference>
<dbReference type="InterPro" id="IPR013024">
    <property type="entry name" value="GGCT-like"/>
</dbReference>
<evidence type="ECO:0000313" key="5">
    <source>
        <dbReference type="Proteomes" id="UP000612055"/>
    </source>
</evidence>
<feature type="compositionally biased region" description="Gly residues" evidence="3">
    <location>
        <begin position="203"/>
        <end position="216"/>
    </location>
</feature>
<dbReference type="Pfam" id="PF04752">
    <property type="entry name" value="ChaC"/>
    <property type="match status" value="1"/>
</dbReference>
<reference evidence="4" key="1">
    <citation type="journal article" date="2020" name="bioRxiv">
        <title>Comparative genomics of Chlamydomonas.</title>
        <authorList>
            <person name="Craig R.J."/>
            <person name="Hasan A.R."/>
            <person name="Ness R.W."/>
            <person name="Keightley P.D."/>
        </authorList>
    </citation>
    <scope>NUCLEOTIDE SEQUENCE</scope>
    <source>
        <strain evidence="4">CCAP 11/70</strain>
    </source>
</reference>
<comment type="caution">
    <text evidence="4">The sequence shown here is derived from an EMBL/GenBank/DDBJ whole genome shotgun (WGS) entry which is preliminary data.</text>
</comment>
<dbReference type="InterPro" id="IPR036568">
    <property type="entry name" value="GGCT-like_sf"/>
</dbReference>
<accession>A0A835Y4S9</accession>
<name>A0A835Y4S9_9CHLO</name>
<proteinExistence type="predicted"/>
<dbReference type="EC" id="4.3.2.7" evidence="1"/>
<evidence type="ECO:0000256" key="3">
    <source>
        <dbReference type="SAM" id="MobiDB-lite"/>
    </source>
</evidence>
<dbReference type="OrthoDB" id="1933483at2759"/>
<dbReference type="AlphaFoldDB" id="A0A835Y4S9"/>
<dbReference type="SUPFAM" id="SSF110857">
    <property type="entry name" value="Gamma-glutamyl cyclotransferase-like"/>
    <property type="match status" value="1"/>
</dbReference>
<dbReference type="Gene3D" id="3.10.490.10">
    <property type="entry name" value="Gamma-glutamyl cyclotransferase-like"/>
    <property type="match status" value="1"/>
</dbReference>
<feature type="compositionally biased region" description="Acidic residues" evidence="3">
    <location>
        <begin position="231"/>
        <end position="243"/>
    </location>
</feature>